<comment type="caution">
    <text evidence="3">The sequence shown here is derived from an EMBL/GenBank/DDBJ whole genome shotgun (WGS) entry which is preliminary data.</text>
</comment>
<sequence length="226" mass="26671">MAKKFEGISEDVSAQRKQLESELNETRKLLQQQPIIENDDNLLEEVEKKYAKQKEMISTGTLQKNKELQQLNYEKNVQQPQPQYLIKNQNDLEGLQNLEKYAGLKSDQFQTKQRQEAKKLLDDFMQPAPRQHFKKFIPRTEGMQAPNYHQFDSIGNKQQNNQMQYPYRLDNFTLSQPQGNFIKQEQKQFIISRSNSQQTFPESVDQQSSNNRVEDITVRNRGARQE</sequence>
<feature type="region of interest" description="Disordered" evidence="2">
    <location>
        <begin position="194"/>
        <end position="226"/>
    </location>
</feature>
<accession>A0A0V0QBV8</accession>
<name>A0A0V0QBV8_PSEPJ</name>
<dbReference type="EMBL" id="LDAU01000204">
    <property type="protein sequence ID" value="KRW99715.1"/>
    <property type="molecule type" value="Genomic_DNA"/>
</dbReference>
<gene>
    <name evidence="3" type="ORF">PPERSA_07792</name>
</gene>
<dbReference type="Proteomes" id="UP000054937">
    <property type="component" value="Unassembled WGS sequence"/>
</dbReference>
<keyword evidence="4" id="KW-1185">Reference proteome</keyword>
<reference evidence="3 4" key="1">
    <citation type="journal article" date="2015" name="Sci. Rep.">
        <title>Genome of the facultative scuticociliatosis pathogen Pseudocohnilembus persalinus provides insight into its virulence through horizontal gene transfer.</title>
        <authorList>
            <person name="Xiong J."/>
            <person name="Wang G."/>
            <person name="Cheng J."/>
            <person name="Tian M."/>
            <person name="Pan X."/>
            <person name="Warren A."/>
            <person name="Jiang C."/>
            <person name="Yuan D."/>
            <person name="Miao W."/>
        </authorList>
    </citation>
    <scope>NUCLEOTIDE SEQUENCE [LARGE SCALE GENOMIC DNA]</scope>
    <source>
        <strain evidence="3">36N120E</strain>
    </source>
</reference>
<organism evidence="3 4">
    <name type="scientific">Pseudocohnilembus persalinus</name>
    <name type="common">Ciliate</name>
    <dbReference type="NCBI Taxonomy" id="266149"/>
    <lineage>
        <taxon>Eukaryota</taxon>
        <taxon>Sar</taxon>
        <taxon>Alveolata</taxon>
        <taxon>Ciliophora</taxon>
        <taxon>Intramacronucleata</taxon>
        <taxon>Oligohymenophorea</taxon>
        <taxon>Scuticociliatia</taxon>
        <taxon>Philasterida</taxon>
        <taxon>Pseudocohnilembidae</taxon>
        <taxon>Pseudocohnilembus</taxon>
    </lineage>
</organism>
<feature type="compositionally biased region" description="Polar residues" evidence="2">
    <location>
        <begin position="194"/>
        <end position="211"/>
    </location>
</feature>
<evidence type="ECO:0000313" key="3">
    <source>
        <dbReference type="EMBL" id="KRW99715.1"/>
    </source>
</evidence>
<protein>
    <submittedName>
        <fullName evidence="3">Uncharacterized protein</fullName>
    </submittedName>
</protein>
<dbReference type="AlphaFoldDB" id="A0A0V0QBV8"/>
<feature type="coiled-coil region" evidence="1">
    <location>
        <begin position="9"/>
        <end position="56"/>
    </location>
</feature>
<evidence type="ECO:0000256" key="2">
    <source>
        <dbReference type="SAM" id="MobiDB-lite"/>
    </source>
</evidence>
<evidence type="ECO:0000313" key="4">
    <source>
        <dbReference type="Proteomes" id="UP000054937"/>
    </source>
</evidence>
<evidence type="ECO:0000256" key="1">
    <source>
        <dbReference type="SAM" id="Coils"/>
    </source>
</evidence>
<dbReference type="InParanoid" id="A0A0V0QBV8"/>
<proteinExistence type="predicted"/>
<keyword evidence="1" id="KW-0175">Coiled coil</keyword>
<feature type="compositionally biased region" description="Basic and acidic residues" evidence="2">
    <location>
        <begin position="212"/>
        <end position="226"/>
    </location>
</feature>